<dbReference type="OrthoDB" id="4553064at2"/>
<evidence type="ECO:0000313" key="3">
    <source>
        <dbReference type="Proteomes" id="UP000326711"/>
    </source>
</evidence>
<dbReference type="KEGG" id="cuo:CUROG_01970"/>
<proteinExistence type="predicted"/>
<dbReference type="SUPFAM" id="SSF55729">
    <property type="entry name" value="Acyl-CoA N-acyltransferases (Nat)"/>
    <property type="match status" value="1"/>
</dbReference>
<gene>
    <name evidence="2" type="primary">mshD1</name>
    <name evidence="2" type="ORF">CUROG_01970</name>
</gene>
<reference evidence="3" key="1">
    <citation type="submission" date="2019-10" db="EMBL/GenBank/DDBJ databases">
        <title>Complete genome sequence of Corynebacterium urogenitalis DSM 108747, isolated from the genital tract of a cow.</title>
        <authorList>
            <person name="Ruckert C."/>
            <person name="Ballas P."/>
            <person name="Wagener K."/>
            <person name="Drillich M."/>
            <person name="Kaempfer P."/>
            <person name="Busse H.-J."/>
            <person name="Ehling-Schulz M."/>
        </authorList>
    </citation>
    <scope>NUCLEOTIDE SEQUENCE [LARGE SCALE GENOMIC DNA]</scope>
    <source>
        <strain evidence="3">LMM 1652</strain>
    </source>
</reference>
<dbReference type="Proteomes" id="UP000326711">
    <property type="component" value="Chromosome"/>
</dbReference>
<organism evidence="2 3">
    <name type="scientific">Corynebacterium urogenitale</name>
    <dbReference type="NCBI Taxonomy" id="2487892"/>
    <lineage>
        <taxon>Bacteria</taxon>
        <taxon>Bacillati</taxon>
        <taxon>Actinomycetota</taxon>
        <taxon>Actinomycetes</taxon>
        <taxon>Mycobacteriales</taxon>
        <taxon>Corynebacteriaceae</taxon>
        <taxon>Corynebacterium</taxon>
    </lineage>
</organism>
<protein>
    <submittedName>
        <fullName evidence="2">Mycothiol acetyltransferase</fullName>
        <ecNumber evidence="2">2.3.1.189</ecNumber>
    </submittedName>
</protein>
<dbReference type="InterPro" id="IPR016181">
    <property type="entry name" value="Acyl_CoA_acyltransferase"/>
</dbReference>
<evidence type="ECO:0000313" key="2">
    <source>
        <dbReference type="EMBL" id="QFQ01793.1"/>
    </source>
</evidence>
<keyword evidence="3" id="KW-1185">Reference proteome</keyword>
<dbReference type="AlphaFoldDB" id="A0A5J6Z831"/>
<dbReference type="GO" id="GO:0035447">
    <property type="term" value="F:mycothiol synthase activity"/>
    <property type="evidence" value="ECO:0007669"/>
    <property type="project" value="UniProtKB-EC"/>
</dbReference>
<keyword evidence="2" id="KW-0808">Transferase</keyword>
<dbReference type="PANTHER" id="PTHR43617">
    <property type="entry name" value="L-AMINO ACID N-ACETYLTRANSFERASE"/>
    <property type="match status" value="1"/>
</dbReference>
<dbReference type="InterPro" id="IPR050276">
    <property type="entry name" value="MshD_Acetyltransferase"/>
</dbReference>
<evidence type="ECO:0000259" key="1">
    <source>
        <dbReference type="PROSITE" id="PS51186"/>
    </source>
</evidence>
<dbReference type="EMBL" id="CP045032">
    <property type="protein sequence ID" value="QFQ01793.1"/>
    <property type="molecule type" value="Genomic_DNA"/>
</dbReference>
<name>A0A5J6Z831_9CORY</name>
<feature type="domain" description="N-acetyltransferase" evidence="1">
    <location>
        <begin position="10"/>
        <end position="167"/>
    </location>
</feature>
<dbReference type="RefSeq" id="WP_151902245.1">
    <property type="nucleotide sequence ID" value="NZ_CP045032.1"/>
</dbReference>
<sequence>MSESTEMTEIQLRPATEADRPFLEDMFREADTWGTDRPLSENFDDDLKKYVGTWDESQGGVIVEKNGTPIGATWLLNLTSELPGSGYVKDGIPELAIAMARGNTGAGLGRMLLNAALAAARDADKPGVSLAVDKGNDRAYHVYEKLGFVEVDYNKKTDCHVMLYDFAQHEGDMHILSSQGN</sequence>
<dbReference type="EC" id="2.3.1.189" evidence="2"/>
<dbReference type="Pfam" id="PF00583">
    <property type="entry name" value="Acetyltransf_1"/>
    <property type="match status" value="1"/>
</dbReference>
<accession>A0A5J6Z831</accession>
<dbReference type="PROSITE" id="PS51186">
    <property type="entry name" value="GNAT"/>
    <property type="match status" value="1"/>
</dbReference>
<keyword evidence="2" id="KW-0012">Acyltransferase</keyword>
<dbReference type="Gene3D" id="3.40.630.30">
    <property type="match status" value="1"/>
</dbReference>
<dbReference type="InterPro" id="IPR000182">
    <property type="entry name" value="GNAT_dom"/>
</dbReference>